<sequence length="83" mass="9453">MSKTDDLVQEIAKLNIILYHRENGLSHPDLQGEIDKSILAEENKRLQEAGSRQFRKAVTCITNGCDNIIDCNYCSRCLRLLES</sequence>
<organism evidence="1">
    <name type="scientific">marine sediment metagenome</name>
    <dbReference type="NCBI Taxonomy" id="412755"/>
    <lineage>
        <taxon>unclassified sequences</taxon>
        <taxon>metagenomes</taxon>
        <taxon>ecological metagenomes</taxon>
    </lineage>
</organism>
<accession>A0A0F9Q2H3</accession>
<comment type="caution">
    <text evidence="1">The sequence shown here is derived from an EMBL/GenBank/DDBJ whole genome shotgun (WGS) entry which is preliminary data.</text>
</comment>
<dbReference type="EMBL" id="LAZR01004569">
    <property type="protein sequence ID" value="KKN07446.1"/>
    <property type="molecule type" value="Genomic_DNA"/>
</dbReference>
<evidence type="ECO:0000313" key="1">
    <source>
        <dbReference type="EMBL" id="KKN07446.1"/>
    </source>
</evidence>
<proteinExistence type="predicted"/>
<dbReference type="AlphaFoldDB" id="A0A0F9Q2H3"/>
<gene>
    <name evidence="1" type="ORF">LCGC14_1066720</name>
</gene>
<protein>
    <submittedName>
        <fullName evidence="1">Uncharacterized protein</fullName>
    </submittedName>
</protein>
<name>A0A0F9Q2H3_9ZZZZ</name>
<reference evidence="1" key="1">
    <citation type="journal article" date="2015" name="Nature">
        <title>Complex archaea that bridge the gap between prokaryotes and eukaryotes.</title>
        <authorList>
            <person name="Spang A."/>
            <person name="Saw J.H."/>
            <person name="Jorgensen S.L."/>
            <person name="Zaremba-Niedzwiedzka K."/>
            <person name="Martijn J."/>
            <person name="Lind A.E."/>
            <person name="van Eijk R."/>
            <person name="Schleper C."/>
            <person name="Guy L."/>
            <person name="Ettema T.J."/>
        </authorList>
    </citation>
    <scope>NUCLEOTIDE SEQUENCE</scope>
</reference>